<evidence type="ECO:0000313" key="5">
    <source>
        <dbReference type="Proteomes" id="UP000198741"/>
    </source>
</evidence>
<dbReference type="InterPro" id="IPR025246">
    <property type="entry name" value="IS30-like_HTH"/>
</dbReference>
<dbReference type="AlphaFoldDB" id="A0A1H0SZP9"/>
<dbReference type="InterPro" id="IPR012337">
    <property type="entry name" value="RNaseH-like_sf"/>
</dbReference>
<name>A0A1H0SZP9_9ACTN</name>
<dbReference type="SUPFAM" id="SSF46689">
    <property type="entry name" value="Homeodomain-like"/>
    <property type="match status" value="1"/>
</dbReference>
<dbReference type="OrthoDB" id="9803231at2"/>
<feature type="domain" description="Integrase catalytic" evidence="3">
    <location>
        <begin position="187"/>
        <end position="345"/>
    </location>
</feature>
<dbReference type="NCBIfam" id="NF033563">
    <property type="entry name" value="transpos_IS30"/>
    <property type="match status" value="1"/>
</dbReference>
<dbReference type="InterPro" id="IPR053392">
    <property type="entry name" value="Transposase_IS30-like"/>
</dbReference>
<dbReference type="GO" id="GO:0032196">
    <property type="term" value="P:transposition"/>
    <property type="evidence" value="ECO:0007669"/>
    <property type="project" value="TreeGrafter"/>
</dbReference>
<dbReference type="GO" id="GO:0006310">
    <property type="term" value="P:DNA recombination"/>
    <property type="evidence" value="ECO:0007669"/>
    <property type="project" value="UniProtKB-KW"/>
</dbReference>
<dbReference type="PANTHER" id="PTHR10948">
    <property type="entry name" value="TRANSPOSASE"/>
    <property type="match status" value="1"/>
</dbReference>
<keyword evidence="5" id="KW-1185">Reference proteome</keyword>
<dbReference type="PROSITE" id="PS50994">
    <property type="entry name" value="INTEGRASE"/>
    <property type="match status" value="1"/>
</dbReference>
<dbReference type="Proteomes" id="UP000198741">
    <property type="component" value="Chromosome I"/>
</dbReference>
<dbReference type="Pfam" id="PF13936">
    <property type="entry name" value="HTH_38"/>
    <property type="match status" value="1"/>
</dbReference>
<dbReference type="GO" id="GO:0004803">
    <property type="term" value="F:transposase activity"/>
    <property type="evidence" value="ECO:0007669"/>
    <property type="project" value="TreeGrafter"/>
</dbReference>
<reference evidence="4 5" key="1">
    <citation type="submission" date="2016-10" db="EMBL/GenBank/DDBJ databases">
        <authorList>
            <person name="de Groot N.N."/>
        </authorList>
    </citation>
    <scope>NUCLEOTIDE SEQUENCE [LARGE SCALE GENOMIC DNA]</scope>
    <source>
        <strain evidence="5">P4-7,KCTC 19426,CECT 7604</strain>
    </source>
</reference>
<gene>
    <name evidence="4" type="ORF">SAMN04515671_4386</name>
</gene>
<dbReference type="InterPro" id="IPR009057">
    <property type="entry name" value="Homeodomain-like_sf"/>
</dbReference>
<evidence type="ECO:0000313" key="4">
    <source>
        <dbReference type="EMBL" id="SDP47352.1"/>
    </source>
</evidence>
<dbReference type="InterPro" id="IPR051917">
    <property type="entry name" value="Transposase-Integrase"/>
</dbReference>
<protein>
    <submittedName>
        <fullName evidence="4">Transposase, IS30 family</fullName>
    </submittedName>
</protein>
<proteinExistence type="predicted"/>
<evidence type="ECO:0000256" key="1">
    <source>
        <dbReference type="ARBA" id="ARBA00023172"/>
    </source>
</evidence>
<dbReference type="PANTHER" id="PTHR10948:SF23">
    <property type="entry name" value="TRANSPOSASE INSI FOR INSERTION SEQUENCE ELEMENT IS30A-RELATED"/>
    <property type="match status" value="1"/>
</dbReference>
<keyword evidence="1" id="KW-0233">DNA recombination</keyword>
<dbReference type="GO" id="GO:0015074">
    <property type="term" value="P:DNA integration"/>
    <property type="evidence" value="ECO:0007669"/>
    <property type="project" value="InterPro"/>
</dbReference>
<accession>A0A1H0SZP9</accession>
<dbReference type="GO" id="GO:0005829">
    <property type="term" value="C:cytosol"/>
    <property type="evidence" value="ECO:0007669"/>
    <property type="project" value="TreeGrafter"/>
</dbReference>
<dbReference type="InterPro" id="IPR001584">
    <property type="entry name" value="Integrase_cat-core"/>
</dbReference>
<organism evidence="4 5">
    <name type="scientific">Nakamurella panacisegetis</name>
    <dbReference type="NCBI Taxonomy" id="1090615"/>
    <lineage>
        <taxon>Bacteria</taxon>
        <taxon>Bacillati</taxon>
        <taxon>Actinomycetota</taxon>
        <taxon>Actinomycetes</taxon>
        <taxon>Nakamurellales</taxon>
        <taxon>Nakamurellaceae</taxon>
        <taxon>Nakamurella</taxon>
    </lineage>
</organism>
<evidence type="ECO:0000259" key="3">
    <source>
        <dbReference type="PROSITE" id="PS50994"/>
    </source>
</evidence>
<evidence type="ECO:0000256" key="2">
    <source>
        <dbReference type="SAM" id="MobiDB-lite"/>
    </source>
</evidence>
<feature type="region of interest" description="Disordered" evidence="2">
    <location>
        <begin position="145"/>
        <end position="169"/>
    </location>
</feature>
<dbReference type="SUPFAM" id="SSF53098">
    <property type="entry name" value="Ribonuclease H-like"/>
    <property type="match status" value="1"/>
</dbReference>
<sequence>MVRIVKPLDRLAVKTISPRYRSQDERIEIAELRQTGLSIRRVAQRIGRAPSTVSRELRRLPAAAGHYRPFEAHRDAIGSRARTHGRRIDIHPELREEVGARLAQRWSPPQIARHLRVKFPDRASMRRCHESIYQALYQPGSALVRPAAVPSPRPSPLRTGRDHRKAHQRIDRRRPRFQQPMLSVHQRPFPPHDRSEAGHWEGELIVGSQQGSVIGTLIERQTRLIRLLHLPSRDADALRRAISDRMADLPASLLRSITWGHQGIEMARHVSITAELGAQIYFCDPHSPWQRGSNENANGLLRQHSPKGTNLAIWSREHLQAVEDEINGRPRLVFDNRRPADLFAT</sequence>
<dbReference type="Gene3D" id="1.10.10.60">
    <property type="entry name" value="Homeodomain-like"/>
    <property type="match status" value="1"/>
</dbReference>
<dbReference type="EMBL" id="LT629710">
    <property type="protein sequence ID" value="SDP47352.1"/>
    <property type="molecule type" value="Genomic_DNA"/>
</dbReference>